<reference evidence="3 4" key="1">
    <citation type="submission" date="2019-10" db="EMBL/GenBank/DDBJ databases">
        <title>Poseidonibacter ostreae sp. nov., isolated from the gut of the Ostrea denselamellosa.</title>
        <authorList>
            <person name="Choi A."/>
        </authorList>
    </citation>
    <scope>NUCLEOTIDE SEQUENCE [LARGE SCALE GENOMIC DNA]</scope>
    <source>
        <strain evidence="1 4">SJOD-M-33</strain>
        <strain evidence="2 3">SJOD-M-5</strain>
    </source>
</reference>
<evidence type="ECO:0000313" key="2">
    <source>
        <dbReference type="EMBL" id="KAB7892393.1"/>
    </source>
</evidence>
<name>A0A6L4WVM2_9BACT</name>
<dbReference type="EMBL" id="WFKK01000004">
    <property type="protein sequence ID" value="KAB7890623.1"/>
    <property type="molecule type" value="Genomic_DNA"/>
</dbReference>
<dbReference type="Proteomes" id="UP000461010">
    <property type="component" value="Unassembled WGS sequence"/>
</dbReference>
<protein>
    <submittedName>
        <fullName evidence="1">Uncharacterized protein</fullName>
    </submittedName>
</protein>
<proteinExistence type="predicted"/>
<organism evidence="1 4">
    <name type="scientific">Poseidonibacter ostreae</name>
    <dbReference type="NCBI Taxonomy" id="2654171"/>
    <lineage>
        <taxon>Bacteria</taxon>
        <taxon>Pseudomonadati</taxon>
        <taxon>Campylobacterota</taxon>
        <taxon>Epsilonproteobacteria</taxon>
        <taxon>Campylobacterales</taxon>
        <taxon>Arcobacteraceae</taxon>
        <taxon>Poseidonibacter</taxon>
    </lineage>
</organism>
<evidence type="ECO:0000313" key="1">
    <source>
        <dbReference type="EMBL" id="KAB7890623.1"/>
    </source>
</evidence>
<sequence length="104" mass="11382">MKVLVLFSDFTYKPMDNGGHGQIGINISNESNIMIPSIKGETKAMPANMFINKEHKGLKRGQAGAYLPPSSGGKGNSYYATVKALDSNDEVLKSMDIQMGKFYF</sequence>
<evidence type="ECO:0000313" key="4">
    <source>
        <dbReference type="Proteomes" id="UP000472839"/>
    </source>
</evidence>
<keyword evidence="3" id="KW-1185">Reference proteome</keyword>
<dbReference type="RefSeq" id="WP_152188232.1">
    <property type="nucleotide sequence ID" value="NZ_WFKI01000010.1"/>
</dbReference>
<comment type="caution">
    <text evidence="1">The sequence shown here is derived from an EMBL/GenBank/DDBJ whole genome shotgun (WGS) entry which is preliminary data.</text>
</comment>
<gene>
    <name evidence="2" type="ORF">GBG18_02890</name>
    <name evidence="1" type="ORF">GBG19_02485</name>
</gene>
<dbReference type="Proteomes" id="UP000472839">
    <property type="component" value="Unassembled WGS sequence"/>
</dbReference>
<accession>A0A6L4WVM2</accession>
<evidence type="ECO:0000313" key="3">
    <source>
        <dbReference type="Proteomes" id="UP000461010"/>
    </source>
</evidence>
<dbReference type="AlphaFoldDB" id="A0A6L4WVM2"/>
<dbReference type="EMBL" id="WFKJ01000005">
    <property type="protein sequence ID" value="KAB7892393.1"/>
    <property type="molecule type" value="Genomic_DNA"/>
</dbReference>